<dbReference type="SUPFAM" id="SSF50891">
    <property type="entry name" value="Cyclophilin-like"/>
    <property type="match status" value="1"/>
</dbReference>
<evidence type="ECO:0000313" key="4">
    <source>
        <dbReference type="EMBL" id="EOA23990.1"/>
    </source>
</evidence>
<organism evidence="4 5">
    <name type="scientific">Capsella rubella</name>
    <dbReference type="NCBI Taxonomy" id="81985"/>
    <lineage>
        <taxon>Eukaryota</taxon>
        <taxon>Viridiplantae</taxon>
        <taxon>Streptophyta</taxon>
        <taxon>Embryophyta</taxon>
        <taxon>Tracheophyta</taxon>
        <taxon>Spermatophyta</taxon>
        <taxon>Magnoliopsida</taxon>
        <taxon>eudicotyledons</taxon>
        <taxon>Gunneridae</taxon>
        <taxon>Pentapetalae</taxon>
        <taxon>rosids</taxon>
        <taxon>malvids</taxon>
        <taxon>Brassicales</taxon>
        <taxon>Brassicaceae</taxon>
        <taxon>Camelineae</taxon>
        <taxon>Capsella</taxon>
    </lineage>
</organism>
<evidence type="ECO:0000259" key="3">
    <source>
        <dbReference type="PROSITE" id="PS50072"/>
    </source>
</evidence>
<dbReference type="PROSITE" id="PS50072">
    <property type="entry name" value="CSA_PPIASE_2"/>
    <property type="match status" value="1"/>
</dbReference>
<comment type="similarity">
    <text evidence="1">Belongs to the cyclophilin-type PPIase family.</text>
</comment>
<feature type="compositionally biased region" description="Basic and acidic residues" evidence="2">
    <location>
        <begin position="208"/>
        <end position="235"/>
    </location>
</feature>
<dbReference type="EMBL" id="KB870809">
    <property type="protein sequence ID" value="EOA23990.1"/>
    <property type="molecule type" value="Genomic_DNA"/>
</dbReference>
<dbReference type="PANTHER" id="PTHR11071">
    <property type="entry name" value="PEPTIDYL-PROLYL CIS-TRANS ISOMERASE"/>
    <property type="match status" value="1"/>
</dbReference>
<sequence>MVKYCIDANLVVFRKMLRFTCQYFAGSSPSRLSRLLLFSDHRRLVYQGMAKLNPHVFMEISINKDPPERVLIELFADDVPRTAEKFRARCTGEAHPDLCLKGACFNHIIKGFSAAVCDDSGKGTGGQSTDVGEKGSRNHDEGVLSMANGGNGPCFLILFLPQRHLDGGDRVVFGKVVGGKSVIRKMEDVGSIDGKPYCSVKITDSGEMSRIRVPEREKAKGRHKKEEETESDGKRTRSPSPIGVSKYIQRGRGFTEKFSFARRYSTPPRRKSDRTRDRKMEDVGSIDGKPSSSVKITDSGEMSRIRAPEREKAKGRHKKEEETESDGKRTRSPSPIGVSKYIQRGRGFTEKFSFARRYSTPPRRKSDRTRDRYPSNSSLRRRPRSPPRRRSPFPLRYNRMIRKTSRSPDGDRFRERSRSQSPRRHSRSRSPRKRQPIIQDRLGTQKSSIKGGPTSPAE</sequence>
<evidence type="ECO:0000313" key="5">
    <source>
        <dbReference type="Proteomes" id="UP000029121"/>
    </source>
</evidence>
<evidence type="ECO:0000256" key="2">
    <source>
        <dbReference type="SAM" id="MobiDB-lite"/>
    </source>
</evidence>
<dbReference type="PRINTS" id="PR00153">
    <property type="entry name" value="CSAPPISMRASE"/>
</dbReference>
<feature type="compositionally biased region" description="Basic residues" evidence="2">
    <location>
        <begin position="421"/>
        <end position="435"/>
    </location>
</feature>
<feature type="compositionally biased region" description="Basic and acidic residues" evidence="2">
    <location>
        <begin position="131"/>
        <end position="142"/>
    </location>
</feature>
<accession>R0HFY3</accession>
<dbReference type="Pfam" id="PF00160">
    <property type="entry name" value="Pro_isomerase"/>
    <property type="match status" value="1"/>
</dbReference>
<dbReference type="GO" id="GO:0005737">
    <property type="term" value="C:cytoplasm"/>
    <property type="evidence" value="ECO:0007669"/>
    <property type="project" value="TreeGrafter"/>
</dbReference>
<dbReference type="Gene3D" id="2.40.100.10">
    <property type="entry name" value="Cyclophilin-like"/>
    <property type="match status" value="1"/>
</dbReference>
<proteinExistence type="inferred from homology"/>
<dbReference type="Proteomes" id="UP000029121">
    <property type="component" value="Unassembled WGS sequence"/>
</dbReference>
<dbReference type="STRING" id="81985.R0HFY3"/>
<dbReference type="AlphaFoldDB" id="R0HFY3"/>
<dbReference type="GO" id="GO:0016018">
    <property type="term" value="F:cyclosporin A binding"/>
    <property type="evidence" value="ECO:0007669"/>
    <property type="project" value="TreeGrafter"/>
</dbReference>
<feature type="region of interest" description="Disordered" evidence="2">
    <location>
        <begin position="208"/>
        <end position="458"/>
    </location>
</feature>
<feature type="region of interest" description="Disordered" evidence="2">
    <location>
        <begin position="121"/>
        <end position="143"/>
    </location>
</feature>
<evidence type="ECO:0000256" key="1">
    <source>
        <dbReference type="ARBA" id="ARBA00007365"/>
    </source>
</evidence>
<dbReference type="InterPro" id="IPR029000">
    <property type="entry name" value="Cyclophilin-like_dom_sf"/>
</dbReference>
<gene>
    <name evidence="4" type="ORF">CARUB_v10017207mg</name>
</gene>
<protein>
    <recommendedName>
        <fullName evidence="3">PPIase cyclophilin-type domain-containing protein</fullName>
    </recommendedName>
</protein>
<feature type="compositionally biased region" description="Basic and acidic residues" evidence="2">
    <location>
        <begin position="301"/>
        <end position="329"/>
    </location>
</feature>
<dbReference type="GO" id="GO:0003755">
    <property type="term" value="F:peptidyl-prolyl cis-trans isomerase activity"/>
    <property type="evidence" value="ECO:0007669"/>
    <property type="project" value="InterPro"/>
</dbReference>
<dbReference type="PANTHER" id="PTHR11071:SF447">
    <property type="entry name" value="PEPTIDYL-PROLYL CIS-TRANS ISOMERASE CYP63"/>
    <property type="match status" value="1"/>
</dbReference>
<dbReference type="GO" id="GO:0006457">
    <property type="term" value="P:protein folding"/>
    <property type="evidence" value="ECO:0007669"/>
    <property type="project" value="TreeGrafter"/>
</dbReference>
<feature type="compositionally biased region" description="Basic and acidic residues" evidence="2">
    <location>
        <begin position="406"/>
        <end position="418"/>
    </location>
</feature>
<name>R0HFY3_9BRAS</name>
<keyword evidence="5" id="KW-1185">Reference proteome</keyword>
<feature type="domain" description="PPIase cyclophilin-type" evidence="3">
    <location>
        <begin position="57"/>
        <end position="207"/>
    </location>
</feature>
<dbReference type="eggNOG" id="KOG0865">
    <property type="taxonomic scope" value="Eukaryota"/>
</dbReference>
<feature type="compositionally biased region" description="Basic residues" evidence="2">
    <location>
        <begin position="379"/>
        <end position="391"/>
    </location>
</feature>
<dbReference type="InterPro" id="IPR002130">
    <property type="entry name" value="Cyclophilin-type_PPIase_dom"/>
</dbReference>
<reference evidence="5" key="1">
    <citation type="journal article" date="2013" name="Nat. Genet.">
        <title>The Capsella rubella genome and the genomic consequences of rapid mating system evolution.</title>
        <authorList>
            <person name="Slotte T."/>
            <person name="Hazzouri K.M."/>
            <person name="Agren J.A."/>
            <person name="Koenig D."/>
            <person name="Maumus F."/>
            <person name="Guo Y.L."/>
            <person name="Steige K."/>
            <person name="Platts A.E."/>
            <person name="Escobar J.S."/>
            <person name="Newman L.K."/>
            <person name="Wang W."/>
            <person name="Mandakova T."/>
            <person name="Vello E."/>
            <person name="Smith L.M."/>
            <person name="Henz S.R."/>
            <person name="Steffen J."/>
            <person name="Takuno S."/>
            <person name="Brandvain Y."/>
            <person name="Coop G."/>
            <person name="Andolfatto P."/>
            <person name="Hu T.T."/>
            <person name="Blanchette M."/>
            <person name="Clark R.M."/>
            <person name="Quesneville H."/>
            <person name="Nordborg M."/>
            <person name="Gaut B.S."/>
            <person name="Lysak M.A."/>
            <person name="Jenkins J."/>
            <person name="Grimwood J."/>
            <person name="Chapman J."/>
            <person name="Prochnik S."/>
            <person name="Shu S."/>
            <person name="Rokhsar D."/>
            <person name="Schmutz J."/>
            <person name="Weigel D."/>
            <person name="Wright S.I."/>
        </authorList>
    </citation>
    <scope>NUCLEOTIDE SEQUENCE [LARGE SCALE GENOMIC DNA]</scope>
    <source>
        <strain evidence="5">cv. Monte Gargano</strain>
    </source>
</reference>